<evidence type="ECO:0000256" key="1">
    <source>
        <dbReference type="SAM" id="Phobius"/>
    </source>
</evidence>
<dbReference type="AlphaFoldDB" id="A0A5C6B9S0"/>
<comment type="caution">
    <text evidence="2">The sequence shown here is derived from an EMBL/GenBank/DDBJ whole genome shotgun (WGS) entry which is preliminary data.</text>
</comment>
<accession>A0A5C6B9S0</accession>
<keyword evidence="1" id="KW-0472">Membrane</keyword>
<keyword evidence="1" id="KW-0812">Transmembrane</keyword>
<protein>
    <submittedName>
        <fullName evidence="2">Uncharacterized protein</fullName>
    </submittedName>
</protein>
<evidence type="ECO:0000313" key="2">
    <source>
        <dbReference type="EMBL" id="TWU08708.1"/>
    </source>
</evidence>
<dbReference type="EMBL" id="SJPP01000002">
    <property type="protein sequence ID" value="TWU08708.1"/>
    <property type="molecule type" value="Genomic_DNA"/>
</dbReference>
<keyword evidence="1" id="KW-1133">Transmembrane helix</keyword>
<sequence length="157" mass="17894">MKRLLSFLVWLGELALLCGLLSRHMQLYDMQLSILLLLLSPALIFAHWTVLAKRDIDSSSRNRLFFLTGPCIFLALFLVVALTRQARIIEALGGPTKEMGQLAIDVPQECVKKWTADYGQKMISERNAYTMILISMCLLYNSRLKRPESRSLGYTEP</sequence>
<proteinExistence type="predicted"/>
<organism evidence="2 3">
    <name type="scientific">Symmachiella macrocystis</name>
    <dbReference type="NCBI Taxonomy" id="2527985"/>
    <lineage>
        <taxon>Bacteria</taxon>
        <taxon>Pseudomonadati</taxon>
        <taxon>Planctomycetota</taxon>
        <taxon>Planctomycetia</taxon>
        <taxon>Planctomycetales</taxon>
        <taxon>Planctomycetaceae</taxon>
        <taxon>Symmachiella</taxon>
    </lineage>
</organism>
<reference evidence="2 3" key="1">
    <citation type="submission" date="2019-02" db="EMBL/GenBank/DDBJ databases">
        <title>Deep-cultivation of Planctomycetes and their phenomic and genomic characterization uncovers novel biology.</title>
        <authorList>
            <person name="Wiegand S."/>
            <person name="Jogler M."/>
            <person name="Boedeker C."/>
            <person name="Pinto D."/>
            <person name="Vollmers J."/>
            <person name="Rivas-Marin E."/>
            <person name="Kohn T."/>
            <person name="Peeters S.H."/>
            <person name="Heuer A."/>
            <person name="Rast P."/>
            <person name="Oberbeckmann S."/>
            <person name="Bunk B."/>
            <person name="Jeske O."/>
            <person name="Meyerdierks A."/>
            <person name="Storesund J.E."/>
            <person name="Kallscheuer N."/>
            <person name="Luecker S."/>
            <person name="Lage O.M."/>
            <person name="Pohl T."/>
            <person name="Merkel B.J."/>
            <person name="Hornburger P."/>
            <person name="Mueller R.-W."/>
            <person name="Bruemmer F."/>
            <person name="Labrenz M."/>
            <person name="Spormann A.M."/>
            <person name="Op Den Camp H."/>
            <person name="Overmann J."/>
            <person name="Amann R."/>
            <person name="Jetten M.S.M."/>
            <person name="Mascher T."/>
            <person name="Medema M.H."/>
            <person name="Devos D.P."/>
            <person name="Kaster A.-K."/>
            <person name="Ovreas L."/>
            <person name="Rohde M."/>
            <person name="Galperin M.Y."/>
            <person name="Jogler C."/>
        </authorList>
    </citation>
    <scope>NUCLEOTIDE SEQUENCE [LARGE SCALE GENOMIC DNA]</scope>
    <source>
        <strain evidence="2 3">CA54</strain>
    </source>
</reference>
<dbReference type="Proteomes" id="UP000320735">
    <property type="component" value="Unassembled WGS sequence"/>
</dbReference>
<feature type="transmembrane region" description="Helical" evidence="1">
    <location>
        <begin position="32"/>
        <end position="52"/>
    </location>
</feature>
<feature type="transmembrane region" description="Helical" evidence="1">
    <location>
        <begin position="64"/>
        <end position="83"/>
    </location>
</feature>
<dbReference type="RefSeq" id="WP_146372519.1">
    <property type="nucleotide sequence ID" value="NZ_SJPP01000002.1"/>
</dbReference>
<gene>
    <name evidence="2" type="ORF">CA54_39450</name>
</gene>
<keyword evidence="3" id="KW-1185">Reference proteome</keyword>
<evidence type="ECO:0000313" key="3">
    <source>
        <dbReference type="Proteomes" id="UP000320735"/>
    </source>
</evidence>
<name>A0A5C6B9S0_9PLAN</name>